<dbReference type="Proteomes" id="UP000636458">
    <property type="component" value="Unassembled WGS sequence"/>
</dbReference>
<feature type="transmembrane region" description="Helical" evidence="7">
    <location>
        <begin position="248"/>
        <end position="270"/>
    </location>
</feature>
<dbReference type="Gene3D" id="1.10.3720.10">
    <property type="entry name" value="MetI-like"/>
    <property type="match status" value="1"/>
</dbReference>
<dbReference type="PROSITE" id="PS50928">
    <property type="entry name" value="ABC_TM1"/>
    <property type="match status" value="1"/>
</dbReference>
<keyword evidence="10" id="KW-1185">Reference proteome</keyword>
<evidence type="ECO:0000259" key="8">
    <source>
        <dbReference type="PROSITE" id="PS50928"/>
    </source>
</evidence>
<dbReference type="EMBL" id="JAEPES010000004">
    <property type="protein sequence ID" value="MBK4348459.1"/>
    <property type="molecule type" value="Genomic_DNA"/>
</dbReference>
<evidence type="ECO:0000256" key="6">
    <source>
        <dbReference type="ARBA" id="ARBA00023136"/>
    </source>
</evidence>
<accession>A0A934SNA5</accession>
<dbReference type="InterPro" id="IPR000515">
    <property type="entry name" value="MetI-like"/>
</dbReference>
<evidence type="ECO:0000256" key="3">
    <source>
        <dbReference type="ARBA" id="ARBA00022475"/>
    </source>
</evidence>
<evidence type="ECO:0000256" key="5">
    <source>
        <dbReference type="ARBA" id="ARBA00022989"/>
    </source>
</evidence>
<gene>
    <name evidence="9" type="ORF">IV501_12500</name>
</gene>
<evidence type="ECO:0000313" key="9">
    <source>
        <dbReference type="EMBL" id="MBK4348459.1"/>
    </source>
</evidence>
<dbReference type="PANTHER" id="PTHR43005">
    <property type="entry name" value="BLR7065 PROTEIN"/>
    <property type="match status" value="1"/>
</dbReference>
<keyword evidence="6 7" id="KW-0472">Membrane</keyword>
<dbReference type="AlphaFoldDB" id="A0A934SNA5"/>
<evidence type="ECO:0000256" key="1">
    <source>
        <dbReference type="ARBA" id="ARBA00004651"/>
    </source>
</evidence>
<evidence type="ECO:0000256" key="4">
    <source>
        <dbReference type="ARBA" id="ARBA00022692"/>
    </source>
</evidence>
<feature type="transmembrane region" description="Helical" evidence="7">
    <location>
        <begin position="290"/>
        <end position="313"/>
    </location>
</feature>
<comment type="caution">
    <text evidence="9">The sequence shown here is derived from an EMBL/GenBank/DDBJ whole genome shotgun (WGS) entry which is preliminary data.</text>
</comment>
<reference evidence="9" key="1">
    <citation type="submission" date="2021-01" db="EMBL/GenBank/DDBJ databases">
        <title>Lacisediminihabitans sp. nov. strain G11-30, isolated from Antarctic Soil.</title>
        <authorList>
            <person name="Li J."/>
        </authorList>
    </citation>
    <scope>NUCLEOTIDE SEQUENCE</scope>
    <source>
        <strain evidence="9">G11-30</strain>
    </source>
</reference>
<dbReference type="CDD" id="cd06261">
    <property type="entry name" value="TM_PBP2"/>
    <property type="match status" value="1"/>
</dbReference>
<keyword evidence="5 7" id="KW-1133">Transmembrane helix</keyword>
<sequence length="326" mass="36068">MLTTPRLHARTRTVTQLTESVVDSPATTAITLDHPPKRRGILSQAYPWLYLVVPLALLITFTYVPAVNLFYYSVTSWDGLSPEKDLVGLANYVKIFTEPKYLSVFAVSLYYIAASFLQMILALYFATVLSFNTRFRSFFKGVIFFPYLINGVAVAFTFLFFFQPGGTLDSVLDLLGVHGDKPQWLGNPALVNISFACISVWRYMGLNFVLFLGSIQSIPSDLYEAAALDGASRWQQFRYIIAPGIKRIISLSFILAIAGSLAVFEIPYIMLGGSNGSATFVIQTVRTFNLGNVGLASALAVVLLLIVLITTVIQRRIVPDEDVDLS</sequence>
<name>A0A934SNA5_9MICO</name>
<comment type="similarity">
    <text evidence="7">Belongs to the binding-protein-dependent transport system permease family.</text>
</comment>
<dbReference type="GO" id="GO:0005886">
    <property type="term" value="C:plasma membrane"/>
    <property type="evidence" value="ECO:0007669"/>
    <property type="project" value="UniProtKB-SubCell"/>
</dbReference>
<dbReference type="InterPro" id="IPR035906">
    <property type="entry name" value="MetI-like_sf"/>
</dbReference>
<dbReference type="GO" id="GO:0055085">
    <property type="term" value="P:transmembrane transport"/>
    <property type="evidence" value="ECO:0007669"/>
    <property type="project" value="InterPro"/>
</dbReference>
<keyword evidence="3" id="KW-1003">Cell membrane</keyword>
<dbReference type="PANTHER" id="PTHR43005:SF2">
    <property type="entry name" value="INTEGRAL MEMBRANE SUGAR TRANSPORT PROTEIN"/>
    <property type="match status" value="1"/>
</dbReference>
<feature type="transmembrane region" description="Helical" evidence="7">
    <location>
        <begin position="189"/>
        <end position="212"/>
    </location>
</feature>
<feature type="transmembrane region" description="Helical" evidence="7">
    <location>
        <begin position="109"/>
        <end position="131"/>
    </location>
</feature>
<evidence type="ECO:0000256" key="2">
    <source>
        <dbReference type="ARBA" id="ARBA00022448"/>
    </source>
</evidence>
<comment type="subcellular location">
    <subcellularLocation>
        <location evidence="1 7">Cell membrane</location>
        <topology evidence="1 7">Multi-pass membrane protein</topology>
    </subcellularLocation>
</comment>
<organism evidence="9 10">
    <name type="scientific">Lacisediminihabitans changchengi</name>
    <dbReference type="NCBI Taxonomy" id="2787634"/>
    <lineage>
        <taxon>Bacteria</taxon>
        <taxon>Bacillati</taxon>
        <taxon>Actinomycetota</taxon>
        <taxon>Actinomycetes</taxon>
        <taxon>Micrococcales</taxon>
        <taxon>Microbacteriaceae</taxon>
        <taxon>Lacisediminihabitans</taxon>
    </lineage>
</organism>
<feature type="transmembrane region" description="Helical" evidence="7">
    <location>
        <begin position="48"/>
        <end position="72"/>
    </location>
</feature>
<dbReference type="SUPFAM" id="SSF161098">
    <property type="entry name" value="MetI-like"/>
    <property type="match status" value="1"/>
</dbReference>
<feature type="transmembrane region" description="Helical" evidence="7">
    <location>
        <begin position="143"/>
        <end position="162"/>
    </location>
</feature>
<keyword evidence="4 7" id="KW-0812">Transmembrane</keyword>
<dbReference type="Pfam" id="PF00528">
    <property type="entry name" value="BPD_transp_1"/>
    <property type="match status" value="1"/>
</dbReference>
<keyword evidence="2 7" id="KW-0813">Transport</keyword>
<proteinExistence type="inferred from homology"/>
<evidence type="ECO:0000313" key="10">
    <source>
        <dbReference type="Proteomes" id="UP000636458"/>
    </source>
</evidence>
<protein>
    <submittedName>
        <fullName evidence="9">Sugar ABC transporter permease</fullName>
    </submittedName>
</protein>
<evidence type="ECO:0000256" key="7">
    <source>
        <dbReference type="RuleBase" id="RU363032"/>
    </source>
</evidence>
<feature type="domain" description="ABC transmembrane type-1" evidence="8">
    <location>
        <begin position="104"/>
        <end position="314"/>
    </location>
</feature>